<reference evidence="1 2" key="1">
    <citation type="journal article" date="2017" name="Gigascience">
        <title>Draft genome of the honey bee ectoparasitic mite, Tropilaelaps mercedesae, is shaped by the parasitic life history.</title>
        <authorList>
            <person name="Dong X."/>
            <person name="Armstrong S.D."/>
            <person name="Xia D."/>
            <person name="Makepeace B.L."/>
            <person name="Darby A.C."/>
            <person name="Kadowaki T."/>
        </authorList>
    </citation>
    <scope>NUCLEOTIDE SEQUENCE [LARGE SCALE GENOMIC DNA]</scope>
    <source>
        <strain evidence="1">Wuxi-XJTLU</strain>
    </source>
</reference>
<comment type="caution">
    <text evidence="1">The sequence shown here is derived from an EMBL/GenBank/DDBJ whole genome shotgun (WGS) entry which is preliminary data.</text>
</comment>
<dbReference type="AlphaFoldDB" id="A0A1V9X998"/>
<organism evidence="1 2">
    <name type="scientific">Tropilaelaps mercedesae</name>
    <dbReference type="NCBI Taxonomy" id="418985"/>
    <lineage>
        <taxon>Eukaryota</taxon>
        <taxon>Metazoa</taxon>
        <taxon>Ecdysozoa</taxon>
        <taxon>Arthropoda</taxon>
        <taxon>Chelicerata</taxon>
        <taxon>Arachnida</taxon>
        <taxon>Acari</taxon>
        <taxon>Parasitiformes</taxon>
        <taxon>Mesostigmata</taxon>
        <taxon>Gamasina</taxon>
        <taxon>Dermanyssoidea</taxon>
        <taxon>Laelapidae</taxon>
        <taxon>Tropilaelaps</taxon>
    </lineage>
</organism>
<evidence type="ECO:0000313" key="2">
    <source>
        <dbReference type="Proteomes" id="UP000192247"/>
    </source>
</evidence>
<gene>
    <name evidence="1" type="ORF">BIW11_04263</name>
</gene>
<proteinExistence type="predicted"/>
<keyword evidence="2" id="KW-1185">Reference proteome</keyword>
<evidence type="ECO:0000313" key="1">
    <source>
        <dbReference type="EMBL" id="OQR69902.1"/>
    </source>
</evidence>
<protein>
    <submittedName>
        <fullName evidence="1">Uncharacterized protein</fullName>
    </submittedName>
</protein>
<dbReference type="InParanoid" id="A0A1V9X998"/>
<accession>A0A1V9X998</accession>
<name>A0A1V9X998_9ACAR</name>
<dbReference type="Proteomes" id="UP000192247">
    <property type="component" value="Unassembled WGS sequence"/>
</dbReference>
<sequence>MFINSIKTSYGDPQDDFSETAEKVHRVASLPIN</sequence>
<dbReference type="EMBL" id="MNPL01019428">
    <property type="protein sequence ID" value="OQR69902.1"/>
    <property type="molecule type" value="Genomic_DNA"/>
</dbReference>